<dbReference type="PANTHER" id="PTHR47505">
    <property type="entry name" value="DNA UTILIZATION PROTEIN YHGH"/>
    <property type="match status" value="1"/>
</dbReference>
<dbReference type="SUPFAM" id="SSF53271">
    <property type="entry name" value="PRTase-like"/>
    <property type="match status" value="1"/>
</dbReference>
<dbReference type="InterPro" id="IPR029057">
    <property type="entry name" value="PRTase-like"/>
</dbReference>
<dbReference type="Proteomes" id="UP000199440">
    <property type="component" value="Unassembled WGS sequence"/>
</dbReference>
<dbReference type="EMBL" id="FNGV01000002">
    <property type="protein sequence ID" value="SDL66736.1"/>
    <property type="molecule type" value="Genomic_DNA"/>
</dbReference>
<dbReference type="Gene3D" id="3.40.50.2020">
    <property type="match status" value="1"/>
</dbReference>
<dbReference type="InterPro" id="IPR000836">
    <property type="entry name" value="PRTase_dom"/>
</dbReference>
<gene>
    <name evidence="3" type="ORF">SAMN04488514_102275</name>
</gene>
<accession>A0A1G9LXT6</accession>
<dbReference type="Pfam" id="PF00156">
    <property type="entry name" value="Pribosyltran"/>
    <property type="match status" value="1"/>
</dbReference>
<protein>
    <submittedName>
        <fullName evidence="3">ComF family protein</fullName>
    </submittedName>
</protein>
<dbReference type="STRING" id="192904.SAMN04488514_102275"/>
<dbReference type="AlphaFoldDB" id="A0A1G9LXT6"/>
<comment type="similarity">
    <text evidence="1">Belongs to the ComF/GntX family.</text>
</comment>
<dbReference type="InterPro" id="IPR051910">
    <property type="entry name" value="ComF/GntX_DNA_util-trans"/>
</dbReference>
<feature type="domain" description="Phosphoribosyltransferase" evidence="2">
    <location>
        <begin position="145"/>
        <end position="223"/>
    </location>
</feature>
<dbReference type="PANTHER" id="PTHR47505:SF1">
    <property type="entry name" value="DNA UTILIZATION PROTEIN YHGH"/>
    <property type="match status" value="1"/>
</dbReference>
<evidence type="ECO:0000313" key="4">
    <source>
        <dbReference type="Proteomes" id="UP000199440"/>
    </source>
</evidence>
<organism evidence="3 4">
    <name type="scientific">Kriegella aquimaris</name>
    <dbReference type="NCBI Taxonomy" id="192904"/>
    <lineage>
        <taxon>Bacteria</taxon>
        <taxon>Pseudomonadati</taxon>
        <taxon>Bacteroidota</taxon>
        <taxon>Flavobacteriia</taxon>
        <taxon>Flavobacteriales</taxon>
        <taxon>Flavobacteriaceae</taxon>
        <taxon>Kriegella</taxon>
    </lineage>
</organism>
<proteinExistence type="inferred from homology"/>
<evidence type="ECO:0000259" key="2">
    <source>
        <dbReference type="Pfam" id="PF00156"/>
    </source>
</evidence>
<name>A0A1G9LXT6_9FLAO</name>
<keyword evidence="4" id="KW-1185">Reference proteome</keyword>
<dbReference type="CDD" id="cd06223">
    <property type="entry name" value="PRTases_typeI"/>
    <property type="match status" value="1"/>
</dbReference>
<reference evidence="4" key="1">
    <citation type="submission" date="2016-10" db="EMBL/GenBank/DDBJ databases">
        <authorList>
            <person name="Varghese N."/>
            <person name="Submissions S."/>
        </authorList>
    </citation>
    <scope>NUCLEOTIDE SEQUENCE [LARGE SCALE GENOMIC DNA]</scope>
    <source>
        <strain evidence="4">DSM 19886</strain>
    </source>
</reference>
<sequence>MFDSVKIAMSKILNDINTVLVPRLCFGCNAHLIRGEHLLCTVCRNELPLTEYSFNVENPIDRIFYGRINVKKASSFLFFEEKGIVQQLIHYLKYRNQEEIGGFLGDWYGQLLKEDNGSGFIDVVVPVPLHRRKLRKRGYNQVALFAKRLAHHLNAAYVDNILLKTANTKTQTKKGRIGRWYGNTSLYTLSDQKFLENKRVLLVDDVITTGATMETCAKALQQSKGITIYIASMAIVPLRYK</sequence>
<evidence type="ECO:0000256" key="1">
    <source>
        <dbReference type="ARBA" id="ARBA00008007"/>
    </source>
</evidence>
<evidence type="ECO:0000313" key="3">
    <source>
        <dbReference type="EMBL" id="SDL66736.1"/>
    </source>
</evidence>